<protein>
    <submittedName>
        <fullName evidence="1">Uncharacterized protein</fullName>
    </submittedName>
</protein>
<name>A0A6B3L7U5_9BACT</name>
<accession>A0A6B3L7U5</accession>
<sequence length="297" mass="33530">MQEHCVPFAGDDVAYSHAPAEHKNSREFRWLQRALAGAPHGIHQGIYLVTSSGKFLQKVDSGWPHYDPALCLQNLRRGVTAFEQLPTAERTLQQPFTRSDAMPQTKPHFEVPDGALDLAIATRSMPYPEADLFDIRHPKFLKTDRMILTREEQRALLPAELDMGATHQAPAALAQRFLLHNHLTIGCDPWWPEHFQQASLTTTVTSQSPTETTLTVRGKWKAKANSKWNQGNYQGSMLGTITVTTASRQITHVEWLALGHHHINHLKPNMHRQPNRTPVGMLATINTRKDLPPPTHR</sequence>
<proteinExistence type="predicted"/>
<dbReference type="KEGG" id="soa:G3M56_012915"/>
<organism evidence="1 2">
    <name type="scientific">Sulfuriroseicoccus oceanibius</name>
    <dbReference type="NCBI Taxonomy" id="2707525"/>
    <lineage>
        <taxon>Bacteria</taxon>
        <taxon>Pseudomonadati</taxon>
        <taxon>Verrucomicrobiota</taxon>
        <taxon>Verrucomicrobiia</taxon>
        <taxon>Verrucomicrobiales</taxon>
        <taxon>Verrucomicrobiaceae</taxon>
        <taxon>Sulfuriroseicoccus</taxon>
    </lineage>
</organism>
<evidence type="ECO:0000313" key="2">
    <source>
        <dbReference type="Proteomes" id="UP000475117"/>
    </source>
</evidence>
<reference evidence="1 2" key="1">
    <citation type="submission" date="2020-12" db="EMBL/GenBank/DDBJ databases">
        <title>Sulforoseuscoccus oceanibium gen. nov., sp. nov., a representative of the phylum Verrucomicrobia with special cytoplasmic membrane, and proposal of Sulforoseuscoccusaceae fam. nov.</title>
        <authorList>
            <person name="Xi F."/>
        </authorList>
    </citation>
    <scope>NUCLEOTIDE SEQUENCE [LARGE SCALE GENOMIC DNA]</scope>
    <source>
        <strain evidence="1 2">T37</strain>
    </source>
</reference>
<dbReference type="RefSeq" id="WP_164365163.1">
    <property type="nucleotide sequence ID" value="NZ_CP066776.1"/>
</dbReference>
<evidence type="ECO:0000313" key="1">
    <source>
        <dbReference type="EMBL" id="QQL44763.1"/>
    </source>
</evidence>
<gene>
    <name evidence="1" type="ORF">G3M56_012915</name>
</gene>
<dbReference type="EMBL" id="CP066776">
    <property type="protein sequence ID" value="QQL44763.1"/>
    <property type="molecule type" value="Genomic_DNA"/>
</dbReference>
<keyword evidence="2" id="KW-1185">Reference proteome</keyword>
<dbReference type="Proteomes" id="UP000475117">
    <property type="component" value="Chromosome"/>
</dbReference>
<dbReference type="AlphaFoldDB" id="A0A6B3L7U5"/>